<evidence type="ECO:0000256" key="1">
    <source>
        <dbReference type="ARBA" id="ARBA00001946"/>
    </source>
</evidence>
<protein>
    <recommendedName>
        <fullName evidence="6">Endonuclease/exonuclease/phosphatase domain-containing protein</fullName>
    </recommendedName>
</protein>
<dbReference type="EMBL" id="UINC01023913">
    <property type="protein sequence ID" value="SVA96533.1"/>
    <property type="molecule type" value="Genomic_DNA"/>
</dbReference>
<proteinExistence type="inferred from homology"/>
<dbReference type="GO" id="GO:0008081">
    <property type="term" value="F:phosphoric diester hydrolase activity"/>
    <property type="evidence" value="ECO:0007669"/>
    <property type="project" value="TreeGrafter"/>
</dbReference>
<dbReference type="GO" id="GO:0008311">
    <property type="term" value="F:double-stranded DNA 3'-5' DNA exonuclease activity"/>
    <property type="evidence" value="ECO:0007669"/>
    <property type="project" value="TreeGrafter"/>
</dbReference>
<dbReference type="GO" id="GO:0006284">
    <property type="term" value="P:base-excision repair"/>
    <property type="evidence" value="ECO:0007669"/>
    <property type="project" value="TreeGrafter"/>
</dbReference>
<organism evidence="7">
    <name type="scientific">marine metagenome</name>
    <dbReference type="NCBI Taxonomy" id="408172"/>
    <lineage>
        <taxon>unclassified sequences</taxon>
        <taxon>metagenomes</taxon>
        <taxon>ecological metagenomes</taxon>
    </lineage>
</organism>
<evidence type="ECO:0000256" key="5">
    <source>
        <dbReference type="ARBA" id="ARBA00022842"/>
    </source>
</evidence>
<dbReference type="SUPFAM" id="SSF56219">
    <property type="entry name" value="DNase I-like"/>
    <property type="match status" value="1"/>
</dbReference>
<dbReference type="InterPro" id="IPR005135">
    <property type="entry name" value="Endo/exonuclease/phosphatase"/>
</dbReference>
<evidence type="ECO:0000313" key="7">
    <source>
        <dbReference type="EMBL" id="SVA96533.1"/>
    </source>
</evidence>
<reference evidence="7" key="1">
    <citation type="submission" date="2018-05" db="EMBL/GenBank/DDBJ databases">
        <authorList>
            <person name="Lanie J.A."/>
            <person name="Ng W.-L."/>
            <person name="Kazmierczak K.M."/>
            <person name="Andrzejewski T.M."/>
            <person name="Davidsen T.M."/>
            <person name="Wayne K.J."/>
            <person name="Tettelin H."/>
            <person name="Glass J.I."/>
            <person name="Rusch D."/>
            <person name="Podicherti R."/>
            <person name="Tsui H.-C.T."/>
            <person name="Winkler M.E."/>
        </authorList>
    </citation>
    <scope>NUCLEOTIDE SEQUENCE</scope>
</reference>
<keyword evidence="5" id="KW-0460">Magnesium</keyword>
<comment type="cofactor">
    <cofactor evidence="1">
        <name>Mg(2+)</name>
        <dbReference type="ChEBI" id="CHEBI:18420"/>
    </cofactor>
</comment>
<comment type="similarity">
    <text evidence="2">Belongs to the DNA repair enzymes AP/ExoA family.</text>
</comment>
<dbReference type="Gene3D" id="3.60.10.10">
    <property type="entry name" value="Endonuclease/exonuclease/phosphatase"/>
    <property type="match status" value="1"/>
</dbReference>
<gene>
    <name evidence="7" type="ORF">METZ01_LOCUS149387</name>
</gene>
<keyword evidence="3" id="KW-0479">Metal-binding</keyword>
<evidence type="ECO:0000256" key="2">
    <source>
        <dbReference type="ARBA" id="ARBA00007092"/>
    </source>
</evidence>
<dbReference type="InterPro" id="IPR036691">
    <property type="entry name" value="Endo/exonu/phosph_ase_sf"/>
</dbReference>
<dbReference type="InterPro" id="IPR004808">
    <property type="entry name" value="AP_endonuc_1"/>
</dbReference>
<dbReference type="NCBIfam" id="TIGR00633">
    <property type="entry name" value="xth"/>
    <property type="match status" value="1"/>
</dbReference>
<dbReference type="AlphaFoldDB" id="A0A382A6I0"/>
<name>A0A382A6I0_9ZZZZ</name>
<keyword evidence="4" id="KW-0378">Hydrolase</keyword>
<sequence>NVYFPNGQRSDERLQYKLDFYDSFIDQIIKLKNDGHKIVICGDVNTAHKEIDLARPKENSNVSGFLPIERQWIDKLIENNFVDTFRLFDKNPDNYTWWNMRTRARDRNVGWRIDYFFVSDNLVNNVKSSSILSDVMGSDHCPIKLNLSF</sequence>
<feature type="non-terminal residue" evidence="7">
    <location>
        <position position="1"/>
    </location>
</feature>
<evidence type="ECO:0000259" key="6">
    <source>
        <dbReference type="Pfam" id="PF03372"/>
    </source>
</evidence>
<dbReference type="Pfam" id="PF03372">
    <property type="entry name" value="Exo_endo_phos"/>
    <property type="match status" value="1"/>
</dbReference>
<dbReference type="PANTHER" id="PTHR22748:SF6">
    <property type="entry name" value="DNA-(APURINIC OR APYRIMIDINIC SITE) ENDONUCLEASE"/>
    <property type="match status" value="1"/>
</dbReference>
<accession>A0A382A6I0</accession>
<dbReference type="GO" id="GO:0003906">
    <property type="term" value="F:DNA-(apurinic or apyrimidinic site) endonuclease activity"/>
    <property type="evidence" value="ECO:0007669"/>
    <property type="project" value="TreeGrafter"/>
</dbReference>
<evidence type="ECO:0000256" key="4">
    <source>
        <dbReference type="ARBA" id="ARBA00022801"/>
    </source>
</evidence>
<feature type="domain" description="Endonuclease/exonuclease/phosphatase" evidence="6">
    <location>
        <begin position="7"/>
        <end position="140"/>
    </location>
</feature>
<dbReference type="NCBIfam" id="TIGR00195">
    <property type="entry name" value="exoDNase_III"/>
    <property type="match status" value="1"/>
</dbReference>
<dbReference type="PROSITE" id="PS51435">
    <property type="entry name" value="AP_NUCLEASE_F1_4"/>
    <property type="match status" value="1"/>
</dbReference>
<dbReference type="GO" id="GO:0046872">
    <property type="term" value="F:metal ion binding"/>
    <property type="evidence" value="ECO:0007669"/>
    <property type="project" value="UniProtKB-KW"/>
</dbReference>
<evidence type="ECO:0000256" key="3">
    <source>
        <dbReference type="ARBA" id="ARBA00022723"/>
    </source>
</evidence>
<dbReference type="PANTHER" id="PTHR22748">
    <property type="entry name" value="AP ENDONUCLEASE"/>
    <property type="match status" value="1"/>
</dbReference>